<sequence>MPAPTPAPTPARAVRRRGPAWPTRHRGDAGLWTEPLSARAAAPPSPGAHRAESGGLGAVPGRGPGGRLHGAGLVNNELLHVRPSTFKRDRTINDRYMSTH</sequence>
<dbReference type="AlphaFoldDB" id="A0A1M4ENI8"/>
<feature type="region of interest" description="Disordered" evidence="1">
    <location>
        <begin position="1"/>
        <end position="70"/>
    </location>
</feature>
<name>A0A1M4ENI8_9ACTN</name>
<dbReference type="EMBL" id="LT559118">
    <property type="protein sequence ID" value="SBP00385.1"/>
    <property type="molecule type" value="Genomic_DNA"/>
</dbReference>
<organism evidence="2">
    <name type="scientific">Nonomuraea gerenzanensis</name>
    <dbReference type="NCBI Taxonomy" id="93944"/>
    <lineage>
        <taxon>Bacteria</taxon>
        <taxon>Bacillati</taxon>
        <taxon>Actinomycetota</taxon>
        <taxon>Actinomycetes</taxon>
        <taxon>Streptosporangiales</taxon>
        <taxon>Streptosporangiaceae</taxon>
        <taxon>Nonomuraea</taxon>
    </lineage>
</organism>
<reference evidence="2" key="1">
    <citation type="submission" date="2016-04" db="EMBL/GenBank/DDBJ databases">
        <authorList>
            <person name="Evans L.H."/>
            <person name="Alamgir A."/>
            <person name="Owens N."/>
            <person name="Weber N.D."/>
            <person name="Virtaneva K."/>
            <person name="Barbian K."/>
            <person name="Babar A."/>
            <person name="Rosenke K."/>
        </authorList>
    </citation>
    <scope>NUCLEOTIDE SEQUENCE</scope>
    <source>
        <strain evidence="2">Nono1</strain>
    </source>
</reference>
<gene>
    <name evidence="2" type="ORF">BN4615_P9901</name>
</gene>
<proteinExistence type="predicted"/>
<evidence type="ECO:0000256" key="1">
    <source>
        <dbReference type="SAM" id="MobiDB-lite"/>
    </source>
</evidence>
<accession>A0A1M4ENI8</accession>
<evidence type="ECO:0000313" key="2">
    <source>
        <dbReference type="EMBL" id="SBP00385.1"/>
    </source>
</evidence>
<feature type="compositionally biased region" description="Gly residues" evidence="1">
    <location>
        <begin position="54"/>
        <end position="69"/>
    </location>
</feature>
<protein>
    <submittedName>
        <fullName evidence="2">Uncharacterized protein</fullName>
    </submittedName>
</protein>